<dbReference type="NCBIfam" id="TIGR00486">
    <property type="entry name" value="YbgI_SA1388"/>
    <property type="match status" value="1"/>
</dbReference>
<proteinExistence type="inferred from homology"/>
<feature type="binding site" evidence="6">
    <location>
        <position position="335"/>
    </location>
    <ligand>
        <name>a divalent metal cation</name>
        <dbReference type="ChEBI" id="CHEBI:60240"/>
        <label>1</label>
    </ligand>
</feature>
<dbReference type="GO" id="GO:0046872">
    <property type="term" value="F:metal ion binding"/>
    <property type="evidence" value="ECO:0007669"/>
    <property type="project" value="UniProtKB-UniRule"/>
</dbReference>
<dbReference type="AlphaFoldDB" id="A0A9D2JX99"/>
<dbReference type="InterPro" id="IPR002678">
    <property type="entry name" value="DUF34/NIF3"/>
</dbReference>
<protein>
    <recommendedName>
        <fullName evidence="3 5">GTP cyclohydrolase 1 type 2 homolog</fullName>
    </recommendedName>
</protein>
<reference evidence="7" key="1">
    <citation type="journal article" date="2021" name="PeerJ">
        <title>Extensive microbial diversity within the chicken gut microbiome revealed by metagenomics and culture.</title>
        <authorList>
            <person name="Gilroy R."/>
            <person name="Ravi A."/>
            <person name="Getino M."/>
            <person name="Pursley I."/>
            <person name="Horton D.L."/>
            <person name="Alikhan N.F."/>
            <person name="Baker D."/>
            <person name="Gharbi K."/>
            <person name="Hall N."/>
            <person name="Watson M."/>
            <person name="Adriaenssens E.M."/>
            <person name="Foster-Nyarko E."/>
            <person name="Jarju S."/>
            <person name="Secka A."/>
            <person name="Antonio M."/>
            <person name="Oren A."/>
            <person name="Chaudhuri R.R."/>
            <person name="La Ragione R."/>
            <person name="Hildebrand F."/>
            <person name="Pallen M.J."/>
        </authorList>
    </citation>
    <scope>NUCLEOTIDE SEQUENCE</scope>
    <source>
        <strain evidence="7">CHK169-4300</strain>
    </source>
</reference>
<evidence type="ECO:0000313" key="8">
    <source>
        <dbReference type="Proteomes" id="UP000824106"/>
    </source>
</evidence>
<dbReference type="PANTHER" id="PTHR13799:SF14">
    <property type="entry name" value="GTP CYCLOHYDROLASE 1 TYPE 2 HOMOLOG"/>
    <property type="match status" value="1"/>
</dbReference>
<comment type="similarity">
    <text evidence="1 5">Belongs to the GTP cyclohydrolase I type 2/NIF3 family.</text>
</comment>
<feature type="binding site" evidence="6">
    <location>
        <position position="65"/>
    </location>
    <ligand>
        <name>a divalent metal cation</name>
        <dbReference type="ChEBI" id="CHEBI:60240"/>
        <label>1</label>
    </ligand>
</feature>
<evidence type="ECO:0000256" key="5">
    <source>
        <dbReference type="PIRNR" id="PIRNR037489"/>
    </source>
</evidence>
<dbReference type="Gene3D" id="3.40.1390.30">
    <property type="entry name" value="NIF3 (NGG1p interacting factor 3)-like"/>
    <property type="match status" value="1"/>
</dbReference>
<dbReference type="InterPro" id="IPR036069">
    <property type="entry name" value="DUF34/NIF3_sf"/>
</dbReference>
<feature type="binding site" evidence="6">
    <location>
        <position position="332"/>
    </location>
    <ligand>
        <name>a divalent metal cation</name>
        <dbReference type="ChEBI" id="CHEBI:60240"/>
        <label>1</label>
    </ligand>
</feature>
<dbReference type="Proteomes" id="UP000824106">
    <property type="component" value="Unassembled WGS sequence"/>
</dbReference>
<evidence type="ECO:0000256" key="4">
    <source>
        <dbReference type="ARBA" id="ARBA00022723"/>
    </source>
</evidence>
<name>A0A9D2JX99_9LACT</name>
<feature type="binding site" evidence="6">
    <location>
        <position position="104"/>
    </location>
    <ligand>
        <name>a divalent metal cation</name>
        <dbReference type="ChEBI" id="CHEBI:60240"/>
        <label>1</label>
    </ligand>
</feature>
<dbReference type="PANTHER" id="PTHR13799">
    <property type="entry name" value="NGG1 INTERACTING FACTOR 3"/>
    <property type="match status" value="1"/>
</dbReference>
<dbReference type="PIRSF" id="PIRSF037489">
    <property type="entry name" value="UCP037489_NIF3_YqfO"/>
    <property type="match status" value="1"/>
</dbReference>
<comment type="caution">
    <text evidence="7">The sequence shown here is derived from an EMBL/GenBank/DDBJ whole genome shotgun (WGS) entry which is preliminary data.</text>
</comment>
<accession>A0A9D2JX99</accession>
<evidence type="ECO:0000256" key="2">
    <source>
        <dbReference type="ARBA" id="ARBA00011643"/>
    </source>
</evidence>
<dbReference type="FunFam" id="3.40.1390.30:FF:000001">
    <property type="entry name" value="GTP cyclohydrolase 1 type 2"/>
    <property type="match status" value="1"/>
</dbReference>
<gene>
    <name evidence="7" type="ORF">H9808_02830</name>
</gene>
<dbReference type="Pfam" id="PF01784">
    <property type="entry name" value="DUF34_NIF3"/>
    <property type="match status" value="1"/>
</dbReference>
<evidence type="ECO:0000256" key="6">
    <source>
        <dbReference type="PIRSR" id="PIRSR602678-1"/>
    </source>
</evidence>
<dbReference type="GO" id="GO:0005737">
    <property type="term" value="C:cytoplasm"/>
    <property type="evidence" value="ECO:0007669"/>
    <property type="project" value="TreeGrafter"/>
</dbReference>
<dbReference type="Gene3D" id="3.30.70.120">
    <property type="match status" value="1"/>
</dbReference>
<dbReference type="SUPFAM" id="SSF102705">
    <property type="entry name" value="NIF3 (NGG1p interacting factor 3)-like"/>
    <property type="match status" value="1"/>
</dbReference>
<keyword evidence="4 5" id="KW-0479">Metal-binding</keyword>
<dbReference type="EMBL" id="DXAZ01000037">
    <property type="protein sequence ID" value="HIZ70686.1"/>
    <property type="molecule type" value="Genomic_DNA"/>
</dbReference>
<feature type="binding site" evidence="6">
    <location>
        <position position="66"/>
    </location>
    <ligand>
        <name>a divalent metal cation</name>
        <dbReference type="ChEBI" id="CHEBI:60240"/>
        <label>1</label>
    </ligand>
</feature>
<evidence type="ECO:0000256" key="1">
    <source>
        <dbReference type="ARBA" id="ARBA00006964"/>
    </source>
</evidence>
<organism evidence="7 8">
    <name type="scientific">Candidatus Atopostipes pullistercoris</name>
    <dbReference type="NCBI Taxonomy" id="2838467"/>
    <lineage>
        <taxon>Bacteria</taxon>
        <taxon>Bacillati</taxon>
        <taxon>Bacillota</taxon>
        <taxon>Bacilli</taxon>
        <taxon>Lactobacillales</taxon>
        <taxon>Carnobacteriaceae</taxon>
        <taxon>Atopostipes</taxon>
    </lineage>
</organism>
<reference evidence="7" key="2">
    <citation type="submission" date="2021-04" db="EMBL/GenBank/DDBJ databases">
        <authorList>
            <person name="Gilroy R."/>
        </authorList>
    </citation>
    <scope>NUCLEOTIDE SEQUENCE</scope>
    <source>
        <strain evidence="7">CHK169-4300</strain>
    </source>
</reference>
<comment type="subunit">
    <text evidence="2">Homohexamer.</text>
</comment>
<dbReference type="InterPro" id="IPR017221">
    <property type="entry name" value="DUF34/NIF3_bac"/>
</dbReference>
<dbReference type="InterPro" id="IPR015867">
    <property type="entry name" value="N-reg_PII/ATP_PRibTrfase_C"/>
</dbReference>
<evidence type="ECO:0000313" key="7">
    <source>
        <dbReference type="EMBL" id="HIZ70686.1"/>
    </source>
</evidence>
<sequence>MTTVKEIVSRIEKFAPKSLAEDWDPVGLAFGSMNQEVHKMMIALDLDAMTLKEAQENDVDFIFTHHPPIFKSLTTLNEHDTRRKEYIELIKSDISLYAAHTNVDAAENGMNDWLANSLSLKSPIEVLDTTTESSYKLLVLYTPLEDAESIRRALHKKGAGQVGDYDNVSYNTRGTGRFIPSEKAKPAIGQPNKAEQVIEERIEVLVKESLIGQIIQTIYEVHPYEEPVFHLFDIGKKDKEFGMGRVGSLAEPITIQQLVEKVKEAYHLPFVRCANVNLEQKVERVAILGGSGEKYYKKALEKEADIYITGDISYHGAQDMIRDGLPFIDPGHFIENIFVEKMTEKLKKWKEEENWSLEIIPASKQKDVFTFNLNNS</sequence>
<evidence type="ECO:0000256" key="3">
    <source>
        <dbReference type="ARBA" id="ARBA00022112"/>
    </source>
</evidence>